<evidence type="ECO:0008006" key="3">
    <source>
        <dbReference type="Google" id="ProtNLM"/>
    </source>
</evidence>
<gene>
    <name evidence="1" type="ORF">BACWE_26370</name>
</gene>
<dbReference type="Gene3D" id="1.10.10.10">
    <property type="entry name" value="Winged helix-like DNA-binding domain superfamily/Winged helix DNA-binding domain"/>
    <property type="match status" value="1"/>
</dbReference>
<sequence>MKTMVTQKQILKHFNLSRDTLVAMEKEGLPFCKISVRDKEYDIKQVAEWLKIIRKDIDSMVIGKIDF</sequence>
<name>A0AAP8GX98_BACMY</name>
<evidence type="ECO:0000313" key="2">
    <source>
        <dbReference type="Proteomes" id="UP000236165"/>
    </source>
</evidence>
<protein>
    <recommendedName>
        <fullName evidence="3">DNA-binding protein</fullName>
    </recommendedName>
</protein>
<evidence type="ECO:0000313" key="1">
    <source>
        <dbReference type="EMBL" id="PJN70457.1"/>
    </source>
</evidence>
<dbReference type="InterPro" id="IPR036388">
    <property type="entry name" value="WH-like_DNA-bd_sf"/>
</dbReference>
<proteinExistence type="predicted"/>
<accession>A0AAP8GX98</accession>
<dbReference type="InterPro" id="IPR009061">
    <property type="entry name" value="DNA-bd_dom_put_sf"/>
</dbReference>
<dbReference type="Proteomes" id="UP000236165">
    <property type="component" value="Unassembled WGS sequence"/>
</dbReference>
<dbReference type="SUPFAM" id="SSF46955">
    <property type="entry name" value="Putative DNA-binding domain"/>
    <property type="match status" value="1"/>
</dbReference>
<reference evidence="1 2" key="1">
    <citation type="submission" date="2016-10" db="EMBL/GenBank/DDBJ databases">
        <title>Genome Sequence of Bacillus weihenstephanensis GM6LP.</title>
        <authorList>
            <person name="Poehlein A."/>
            <person name="Wemheuer F."/>
            <person name="Hollensteiner J."/>
            <person name="Wemheuer B."/>
        </authorList>
    </citation>
    <scope>NUCLEOTIDE SEQUENCE [LARGE SCALE GENOMIC DNA]</scope>
    <source>
        <strain evidence="1 2">GM6LP</strain>
    </source>
</reference>
<organism evidence="1 2">
    <name type="scientific">Bacillus mycoides</name>
    <dbReference type="NCBI Taxonomy" id="1405"/>
    <lineage>
        <taxon>Bacteria</taxon>
        <taxon>Bacillati</taxon>
        <taxon>Bacillota</taxon>
        <taxon>Bacilli</taxon>
        <taxon>Bacillales</taxon>
        <taxon>Bacillaceae</taxon>
        <taxon>Bacillus</taxon>
        <taxon>Bacillus cereus group</taxon>
    </lineage>
</organism>
<dbReference type="EMBL" id="MKZQ01000031">
    <property type="protein sequence ID" value="PJN70457.1"/>
    <property type="molecule type" value="Genomic_DNA"/>
</dbReference>
<dbReference type="RefSeq" id="WP_016079244.1">
    <property type="nucleotide sequence ID" value="NZ_JARLYK010000064.1"/>
</dbReference>
<dbReference type="AlphaFoldDB" id="A0AAP8GX98"/>
<comment type="caution">
    <text evidence="1">The sequence shown here is derived from an EMBL/GenBank/DDBJ whole genome shotgun (WGS) entry which is preliminary data.</text>
</comment>